<proteinExistence type="predicted"/>
<evidence type="ECO:0000313" key="2">
    <source>
        <dbReference type="EMBL" id="KAL2747512.1"/>
    </source>
</evidence>
<organism evidence="2 3">
    <name type="scientific">Vespula maculifrons</name>
    <name type="common">Eastern yellow jacket</name>
    <name type="synonym">Wasp</name>
    <dbReference type="NCBI Taxonomy" id="7453"/>
    <lineage>
        <taxon>Eukaryota</taxon>
        <taxon>Metazoa</taxon>
        <taxon>Ecdysozoa</taxon>
        <taxon>Arthropoda</taxon>
        <taxon>Hexapoda</taxon>
        <taxon>Insecta</taxon>
        <taxon>Pterygota</taxon>
        <taxon>Neoptera</taxon>
        <taxon>Endopterygota</taxon>
        <taxon>Hymenoptera</taxon>
        <taxon>Apocrita</taxon>
        <taxon>Aculeata</taxon>
        <taxon>Vespoidea</taxon>
        <taxon>Vespidae</taxon>
        <taxon>Vespinae</taxon>
        <taxon>Vespula</taxon>
    </lineage>
</organism>
<feature type="compositionally biased region" description="Acidic residues" evidence="1">
    <location>
        <begin position="125"/>
        <end position="144"/>
    </location>
</feature>
<feature type="region of interest" description="Disordered" evidence="1">
    <location>
        <begin position="117"/>
        <end position="180"/>
    </location>
</feature>
<comment type="caution">
    <text evidence="2">The sequence shown here is derived from an EMBL/GenBank/DDBJ whole genome shotgun (WGS) entry which is preliminary data.</text>
</comment>
<keyword evidence="3" id="KW-1185">Reference proteome</keyword>
<dbReference type="AlphaFoldDB" id="A0ABD2CQX6"/>
<sequence length="180" mass="21202">MKYLKKEVNVYLRFTPRGETSRQYQEIVRTKANNDVTMLFRNRNDDDDDDDGDEDDVVGCFRSRLFLPKNFIRDNGDSGGRIINGKHTLFNTYQTVWFTYTWELSFPWLFPTSREQRQRQRHNDDDDNDDENDDNDEDEDEDEDEKRLAHSGDPFSTSSARVTTASCGSYSPRSKKDKKN</sequence>
<protein>
    <submittedName>
        <fullName evidence="2">Transcription initiation factor TFIID subunit 11-like isoform X1</fullName>
    </submittedName>
</protein>
<name>A0ABD2CQX6_VESMC</name>
<reference evidence="2 3" key="1">
    <citation type="journal article" date="2024" name="Ann. Entomol. Soc. Am.">
        <title>Genomic analyses of the southern and eastern yellowjacket wasps (Hymenoptera: Vespidae) reveal evolutionary signatures of social life.</title>
        <authorList>
            <person name="Catto M.A."/>
            <person name="Caine P.B."/>
            <person name="Orr S.E."/>
            <person name="Hunt B.G."/>
            <person name="Goodisman M.A.D."/>
        </authorList>
    </citation>
    <scope>NUCLEOTIDE SEQUENCE [LARGE SCALE GENOMIC DNA]</scope>
    <source>
        <strain evidence="2">232</strain>
        <tissue evidence="2">Head and thorax</tissue>
    </source>
</reference>
<evidence type="ECO:0000313" key="3">
    <source>
        <dbReference type="Proteomes" id="UP001607303"/>
    </source>
</evidence>
<dbReference type="Proteomes" id="UP001607303">
    <property type="component" value="Unassembled WGS sequence"/>
</dbReference>
<evidence type="ECO:0000256" key="1">
    <source>
        <dbReference type="SAM" id="MobiDB-lite"/>
    </source>
</evidence>
<dbReference type="EMBL" id="JAYRBN010000035">
    <property type="protein sequence ID" value="KAL2747512.1"/>
    <property type="molecule type" value="Genomic_DNA"/>
</dbReference>
<accession>A0ABD2CQX6</accession>
<gene>
    <name evidence="2" type="ORF">V1477_004204</name>
</gene>
<feature type="compositionally biased region" description="Polar residues" evidence="1">
    <location>
        <begin position="154"/>
        <end position="172"/>
    </location>
</feature>